<dbReference type="InterPro" id="IPR050155">
    <property type="entry name" value="HAD-like_hydrolase_sf"/>
</dbReference>
<dbReference type="InterPro" id="IPR023214">
    <property type="entry name" value="HAD_sf"/>
</dbReference>
<dbReference type="SFLD" id="SFLDS00003">
    <property type="entry name" value="Haloacid_Dehalogenase"/>
    <property type="match status" value="1"/>
</dbReference>
<dbReference type="InterPro" id="IPR036412">
    <property type="entry name" value="HAD-like_sf"/>
</dbReference>
<dbReference type="Gene3D" id="3.40.50.1000">
    <property type="entry name" value="HAD superfamily/HAD-like"/>
    <property type="match status" value="1"/>
</dbReference>
<organism evidence="1 2">
    <name type="scientific">Butyrivibrio hungatei</name>
    <dbReference type="NCBI Taxonomy" id="185008"/>
    <lineage>
        <taxon>Bacteria</taxon>
        <taxon>Bacillati</taxon>
        <taxon>Bacillota</taxon>
        <taxon>Clostridia</taxon>
        <taxon>Lachnospirales</taxon>
        <taxon>Lachnospiraceae</taxon>
        <taxon>Butyrivibrio</taxon>
    </lineage>
</organism>
<dbReference type="InterPro" id="IPR041492">
    <property type="entry name" value="HAD_2"/>
</dbReference>
<dbReference type="PANTHER" id="PTHR43434:SF1">
    <property type="entry name" value="PHOSPHOGLYCOLATE PHOSPHATASE"/>
    <property type="match status" value="1"/>
</dbReference>
<gene>
    <name evidence="1" type="ORF">SAMN02910451_01477</name>
</gene>
<name>A0A1G5DEP2_9FIRM</name>
<dbReference type="Gene3D" id="1.10.150.240">
    <property type="entry name" value="Putative phosphatase, domain 2"/>
    <property type="match status" value="1"/>
</dbReference>
<dbReference type="NCBIfam" id="TIGR01549">
    <property type="entry name" value="HAD-SF-IA-v1"/>
    <property type="match status" value="1"/>
</dbReference>
<dbReference type="GO" id="GO:0006281">
    <property type="term" value="P:DNA repair"/>
    <property type="evidence" value="ECO:0007669"/>
    <property type="project" value="TreeGrafter"/>
</dbReference>
<accession>A0A1G5DEP2</accession>
<dbReference type="SUPFAM" id="SSF56784">
    <property type="entry name" value="HAD-like"/>
    <property type="match status" value="1"/>
</dbReference>
<dbReference type="GO" id="GO:0005829">
    <property type="term" value="C:cytosol"/>
    <property type="evidence" value="ECO:0007669"/>
    <property type="project" value="TreeGrafter"/>
</dbReference>
<proteinExistence type="predicted"/>
<evidence type="ECO:0000313" key="1">
    <source>
        <dbReference type="EMBL" id="SCY12908.1"/>
    </source>
</evidence>
<dbReference type="EMBL" id="FMUR01000008">
    <property type="protein sequence ID" value="SCY12908.1"/>
    <property type="molecule type" value="Genomic_DNA"/>
</dbReference>
<dbReference type="SFLD" id="SFLDG01129">
    <property type="entry name" value="C1.5:_HAD__Beta-PGM__Phosphata"/>
    <property type="match status" value="1"/>
</dbReference>
<reference evidence="2" key="1">
    <citation type="submission" date="2016-10" db="EMBL/GenBank/DDBJ databases">
        <authorList>
            <person name="Varghese N."/>
            <person name="Submissions S."/>
        </authorList>
    </citation>
    <scope>NUCLEOTIDE SEQUENCE [LARGE SCALE GENOMIC DNA]</scope>
    <source>
        <strain evidence="2">XBD2006</strain>
    </source>
</reference>
<dbReference type="PANTHER" id="PTHR43434">
    <property type="entry name" value="PHOSPHOGLYCOLATE PHOSPHATASE"/>
    <property type="match status" value="1"/>
</dbReference>
<evidence type="ECO:0000313" key="2">
    <source>
        <dbReference type="Proteomes" id="UP000183047"/>
    </source>
</evidence>
<dbReference type="AlphaFoldDB" id="A0A1G5DEP2"/>
<dbReference type="InterPro" id="IPR006439">
    <property type="entry name" value="HAD-SF_hydro_IA"/>
</dbReference>
<dbReference type="Pfam" id="PF13419">
    <property type="entry name" value="HAD_2"/>
    <property type="match status" value="1"/>
</dbReference>
<dbReference type="GO" id="GO:0008967">
    <property type="term" value="F:phosphoglycolate phosphatase activity"/>
    <property type="evidence" value="ECO:0007669"/>
    <property type="project" value="TreeGrafter"/>
</dbReference>
<keyword evidence="2" id="KW-1185">Reference proteome</keyword>
<dbReference type="RefSeq" id="WP_074462123.1">
    <property type="nucleotide sequence ID" value="NZ_FMUR01000008.1"/>
</dbReference>
<dbReference type="Proteomes" id="UP000183047">
    <property type="component" value="Unassembled WGS sequence"/>
</dbReference>
<dbReference type="InterPro" id="IPR023198">
    <property type="entry name" value="PGP-like_dom2"/>
</dbReference>
<dbReference type="PRINTS" id="PR00413">
    <property type="entry name" value="HADHALOGNASE"/>
</dbReference>
<sequence length="242" mass="27121">MTQLQLSDKLGVSDKTNSKGSYFMSKINTVIFDMDGTVLNTLDDLTMSVNYTMEKFGFPQRTLDEYRQAFGSGIRRAIELTVPDGTSQEVIDEMIPVFKEHYDVHCLDKTGPYVGIIELMRELKRRGYKMAIVSNKIDSAVKELNQKFFSEVIEVAIGEQDGIKRKPAPDMVVKAMDELGSSAEEAVYIGDSEVDFATAKNSSLPCISVLWGFRDKAYLEEIGANIFAKEPSDVLEILANWN</sequence>
<protein>
    <submittedName>
        <fullName evidence="1">Phosphoglycolate phosphatase</fullName>
    </submittedName>
</protein>